<dbReference type="RefSeq" id="WP_193538022.1">
    <property type="nucleotide sequence ID" value="NZ_JADCLJ010000022.1"/>
</dbReference>
<reference evidence="1 2" key="1">
    <citation type="submission" date="2020-10" db="EMBL/GenBank/DDBJ databases">
        <title>Bacillus sp. HD4P25, an endophyte from a halophyte.</title>
        <authorList>
            <person name="Sun J.-Q."/>
        </authorList>
    </citation>
    <scope>NUCLEOTIDE SEQUENCE [LARGE SCALE GENOMIC DNA]</scope>
    <source>
        <strain evidence="1 2">YIM 93174</strain>
    </source>
</reference>
<comment type="caution">
    <text evidence="1">The sequence shown here is derived from an EMBL/GenBank/DDBJ whole genome shotgun (WGS) entry which is preliminary data.</text>
</comment>
<sequence length="253" mass="29310">MEEENVCEGFNCPEFVPADAPDDFCIPEECCPPRIKQPMFPAPTSCLPEEQQEELEARIKQANQLLLDLGLSGERTPDEIFQRAFDGLVGQKVRVEINCPVSEEVDRNIIKRGRVMLVGFDFVVLRNKNGKEIIIPFEVVNTIKLNGRFAEPNEESELTEIDPCFRRRLTFRFGETVSSSPELIQIFFRLRLKIYLMLLVNKRLKVRLEGEKIKGTLFDVHRETLTLKIKKKKKKKKKKMEIPLNNICYLVVL</sequence>
<keyword evidence="2" id="KW-1185">Reference proteome</keyword>
<dbReference type="Proteomes" id="UP001516662">
    <property type="component" value="Unassembled WGS sequence"/>
</dbReference>
<protein>
    <submittedName>
        <fullName evidence="1">Uncharacterized protein</fullName>
    </submittedName>
</protein>
<organism evidence="1 2">
    <name type="scientific">Litchfieldia luteola</name>
    <dbReference type="NCBI Taxonomy" id="682179"/>
    <lineage>
        <taxon>Bacteria</taxon>
        <taxon>Bacillati</taxon>
        <taxon>Bacillota</taxon>
        <taxon>Bacilli</taxon>
        <taxon>Bacillales</taxon>
        <taxon>Bacillaceae</taxon>
        <taxon>Litchfieldia</taxon>
    </lineage>
</organism>
<gene>
    <name evidence="1" type="ORF">IMZ08_15300</name>
</gene>
<accession>A0ABR9QLP7</accession>
<evidence type="ECO:0000313" key="2">
    <source>
        <dbReference type="Proteomes" id="UP001516662"/>
    </source>
</evidence>
<evidence type="ECO:0000313" key="1">
    <source>
        <dbReference type="EMBL" id="MBE4909417.1"/>
    </source>
</evidence>
<proteinExistence type="predicted"/>
<name>A0ABR9QLP7_9BACI</name>
<dbReference type="EMBL" id="JADCLJ010000022">
    <property type="protein sequence ID" value="MBE4909417.1"/>
    <property type="molecule type" value="Genomic_DNA"/>
</dbReference>